<reference evidence="2 3" key="1">
    <citation type="submission" date="2019-03" db="EMBL/GenBank/DDBJ databases">
        <title>Genomic Encyclopedia of Type Strains, Phase IV (KMG-IV): sequencing the most valuable type-strain genomes for metagenomic binning, comparative biology and taxonomic classification.</title>
        <authorList>
            <person name="Goeker M."/>
        </authorList>
    </citation>
    <scope>NUCLEOTIDE SEQUENCE [LARGE SCALE GENOMIC DNA]</scope>
    <source>
        <strain evidence="2 3">DSM 103792</strain>
    </source>
</reference>
<sequence length="164" mass="18004">MAIGLESSAQFALHWLPFNDFKMVHTMLKTLSLVMAVCSLAACVHHGPVHPAHGPVIQRSGPPPHAPAHGYRHKQGGVDLSFDSGLGVYVVIGHPGYYFWDNLYWWYHDGFWRSSPSWGGSYIVVSEGKRVPPGLAKKHGHGHGKSEGKGKSKDKGKGKDKKDK</sequence>
<protein>
    <submittedName>
        <fullName evidence="2">Uncharacterized protein</fullName>
    </submittedName>
</protein>
<feature type="region of interest" description="Disordered" evidence="1">
    <location>
        <begin position="133"/>
        <end position="164"/>
    </location>
</feature>
<evidence type="ECO:0000256" key="1">
    <source>
        <dbReference type="SAM" id="MobiDB-lite"/>
    </source>
</evidence>
<evidence type="ECO:0000313" key="2">
    <source>
        <dbReference type="EMBL" id="TDQ48382.1"/>
    </source>
</evidence>
<keyword evidence="3" id="KW-1185">Reference proteome</keyword>
<evidence type="ECO:0000313" key="3">
    <source>
        <dbReference type="Proteomes" id="UP000295375"/>
    </source>
</evidence>
<dbReference type="Proteomes" id="UP000295375">
    <property type="component" value="Unassembled WGS sequence"/>
</dbReference>
<dbReference type="AlphaFoldDB" id="A0A4R6UNJ4"/>
<accession>A0A4R6UNJ4</accession>
<feature type="compositionally biased region" description="Basic and acidic residues" evidence="1">
    <location>
        <begin position="144"/>
        <end position="164"/>
    </location>
</feature>
<name>A0A4R6UNJ4_9GAMM</name>
<gene>
    <name evidence="2" type="ORF">EV696_107118</name>
</gene>
<proteinExistence type="predicted"/>
<organism evidence="2 3">
    <name type="scientific">Permianibacter aggregans</name>
    <dbReference type="NCBI Taxonomy" id="1510150"/>
    <lineage>
        <taxon>Bacteria</taxon>
        <taxon>Pseudomonadati</taxon>
        <taxon>Pseudomonadota</taxon>
        <taxon>Gammaproteobacteria</taxon>
        <taxon>Pseudomonadales</taxon>
        <taxon>Pseudomonadaceae</taxon>
        <taxon>Permianibacter</taxon>
    </lineage>
</organism>
<dbReference type="EMBL" id="SNYM01000007">
    <property type="protein sequence ID" value="TDQ48382.1"/>
    <property type="molecule type" value="Genomic_DNA"/>
</dbReference>
<comment type="caution">
    <text evidence="2">The sequence shown here is derived from an EMBL/GenBank/DDBJ whole genome shotgun (WGS) entry which is preliminary data.</text>
</comment>